<accession>A0ABY2B6Y6</accession>
<organism evidence="3 4">
    <name type="scientific">Kribbella orskensis</name>
    <dbReference type="NCBI Taxonomy" id="2512216"/>
    <lineage>
        <taxon>Bacteria</taxon>
        <taxon>Bacillati</taxon>
        <taxon>Actinomycetota</taxon>
        <taxon>Actinomycetes</taxon>
        <taxon>Propionibacteriales</taxon>
        <taxon>Kribbellaceae</taxon>
        <taxon>Kribbella</taxon>
    </lineage>
</organism>
<evidence type="ECO:0000256" key="1">
    <source>
        <dbReference type="SAM" id="MobiDB-lite"/>
    </source>
</evidence>
<keyword evidence="2" id="KW-0812">Transmembrane</keyword>
<gene>
    <name evidence="3" type="ORF">EV644_13823</name>
</gene>
<keyword evidence="2" id="KW-0472">Membrane</keyword>
<evidence type="ECO:0000256" key="2">
    <source>
        <dbReference type="SAM" id="Phobius"/>
    </source>
</evidence>
<dbReference type="RefSeq" id="WP_199240341.1">
    <property type="nucleotide sequence ID" value="NZ_SLWM01000038.1"/>
</dbReference>
<evidence type="ECO:0000313" key="4">
    <source>
        <dbReference type="Proteomes" id="UP000295818"/>
    </source>
</evidence>
<keyword evidence="2" id="KW-1133">Transmembrane helix</keyword>
<sequence>MTSTGPDHLPGSDPGSPHRATRRMRIAIAVAAVTSIALISVLVVVLLRDSGSEPGTAPPPSSSATPSASTSPTPTASEPSPTPTTATRTPSPPVRPFAYQPLWPFSSDAAAAEWQRSYRASGHQPWHLDAEQTALAFTTGYLGFTEIDRVVSRSIDGDEARIGVGYQAESRASLAAMLHLVKLGRGQDAPWEVVGTIDTTFTLDRPRYGAQVTSPLTVGGRITGVDESIRVDVRQPSSTQPIGTSCCVPAGGERQPWSARVTFTGATDPALTIAVSTGGHLQGVERFAITGVRPAPAS</sequence>
<protein>
    <submittedName>
        <fullName evidence="3">Uncharacterized protein</fullName>
    </submittedName>
</protein>
<keyword evidence="4" id="KW-1185">Reference proteome</keyword>
<evidence type="ECO:0000313" key="3">
    <source>
        <dbReference type="EMBL" id="TCO09944.1"/>
    </source>
</evidence>
<comment type="caution">
    <text evidence="3">The sequence shown here is derived from an EMBL/GenBank/DDBJ whole genome shotgun (WGS) entry which is preliminary data.</text>
</comment>
<feature type="transmembrane region" description="Helical" evidence="2">
    <location>
        <begin position="26"/>
        <end position="47"/>
    </location>
</feature>
<feature type="compositionally biased region" description="Low complexity" evidence="1">
    <location>
        <begin position="62"/>
        <end position="89"/>
    </location>
</feature>
<feature type="region of interest" description="Disordered" evidence="1">
    <location>
        <begin position="50"/>
        <end position="94"/>
    </location>
</feature>
<dbReference type="EMBL" id="SLWM01000038">
    <property type="protein sequence ID" value="TCO09944.1"/>
    <property type="molecule type" value="Genomic_DNA"/>
</dbReference>
<dbReference type="Proteomes" id="UP000295818">
    <property type="component" value="Unassembled WGS sequence"/>
</dbReference>
<reference evidence="3 4" key="1">
    <citation type="journal article" date="2015" name="Stand. Genomic Sci.">
        <title>Genomic Encyclopedia of Bacterial and Archaeal Type Strains, Phase III: the genomes of soil and plant-associated and newly described type strains.</title>
        <authorList>
            <person name="Whitman W.B."/>
            <person name="Woyke T."/>
            <person name="Klenk H.P."/>
            <person name="Zhou Y."/>
            <person name="Lilburn T.G."/>
            <person name="Beck B.J."/>
            <person name="De Vos P."/>
            <person name="Vandamme P."/>
            <person name="Eisen J.A."/>
            <person name="Garrity G."/>
            <person name="Hugenholtz P."/>
            <person name="Kyrpides N.C."/>
        </authorList>
    </citation>
    <scope>NUCLEOTIDE SEQUENCE [LARGE SCALE GENOMIC DNA]</scope>
    <source>
        <strain evidence="3 4">VKM Ac-2538</strain>
    </source>
</reference>
<proteinExistence type="predicted"/>
<name>A0ABY2B6Y6_9ACTN</name>